<evidence type="ECO:0000256" key="1">
    <source>
        <dbReference type="SAM" id="Phobius"/>
    </source>
</evidence>
<reference evidence="2" key="1">
    <citation type="submission" date="2024-06" db="EMBL/GenBank/DDBJ databases">
        <title>Lacrimispora cavernae sp. nov., a novel anaerobe isolated from bat guano pile inside a cave.</title>
        <authorList>
            <person name="Miller S.L."/>
            <person name="Lu N."/>
            <person name="King J."/>
            <person name="Sankaranarayanan K."/>
            <person name="Lawson P.A."/>
        </authorList>
    </citation>
    <scope>NUCLEOTIDE SEQUENCE</scope>
    <source>
        <strain evidence="2">BS-2</strain>
    </source>
</reference>
<name>A0AAU7PKK3_9FIRM</name>
<dbReference type="EMBL" id="CP157940">
    <property type="protein sequence ID" value="XBS52356.1"/>
    <property type="molecule type" value="Genomic_DNA"/>
</dbReference>
<keyword evidence="1" id="KW-0812">Transmembrane</keyword>
<sequence>MLNFIMAIVMILFGGKLVITPVNQLVQQFPKMPSPMAAKIVGGIAAIIGIGIFVVQILMWLGKI</sequence>
<dbReference type="RefSeq" id="WP_349943811.1">
    <property type="nucleotide sequence ID" value="NZ_CP157940.1"/>
</dbReference>
<protein>
    <submittedName>
        <fullName evidence="2">Uncharacterized protein</fullName>
    </submittedName>
</protein>
<accession>A0AAU7PKK3</accession>
<proteinExistence type="predicted"/>
<feature type="transmembrane region" description="Helical" evidence="1">
    <location>
        <begin position="40"/>
        <end position="61"/>
    </location>
</feature>
<evidence type="ECO:0000313" key="2">
    <source>
        <dbReference type="EMBL" id="XBS52356.1"/>
    </source>
</evidence>
<organism evidence="2">
    <name type="scientific">Lacrimispora sp. BS-2</name>
    <dbReference type="NCBI Taxonomy" id="3151850"/>
    <lineage>
        <taxon>Bacteria</taxon>
        <taxon>Bacillati</taxon>
        <taxon>Bacillota</taxon>
        <taxon>Clostridia</taxon>
        <taxon>Lachnospirales</taxon>
        <taxon>Lachnospiraceae</taxon>
        <taxon>Lacrimispora</taxon>
    </lineage>
</organism>
<gene>
    <name evidence="2" type="ORF">ABFV83_10940</name>
</gene>
<keyword evidence="1" id="KW-1133">Transmembrane helix</keyword>
<keyword evidence="1" id="KW-0472">Membrane</keyword>
<dbReference type="AlphaFoldDB" id="A0AAU7PKK3"/>